<dbReference type="PROSITE" id="PS00152">
    <property type="entry name" value="ATPASE_ALPHA_BETA"/>
    <property type="match status" value="1"/>
</dbReference>
<protein>
    <recommendedName>
        <fullName evidence="3">H(+)-transporting two-sector ATPase</fullName>
        <ecNumber evidence="3">7.1.2.2</ecNumber>
    </recommendedName>
    <alternativeName>
        <fullName evidence="15">ATP synthase F1 sector subunit beta</fullName>
    </alternativeName>
    <alternativeName>
        <fullName evidence="14">F-ATPase subunit beta</fullName>
    </alternativeName>
</protein>
<evidence type="ECO:0000256" key="5">
    <source>
        <dbReference type="ARBA" id="ARBA00022741"/>
    </source>
</evidence>
<proteinExistence type="inferred from homology"/>
<evidence type="ECO:0000256" key="17">
    <source>
        <dbReference type="SAM" id="MobiDB-lite"/>
    </source>
</evidence>
<dbReference type="PANTHER" id="PTHR15184">
    <property type="entry name" value="ATP SYNTHASE"/>
    <property type="match status" value="1"/>
</dbReference>
<organism evidence="19 20">
    <name type="scientific">Actinidia rufa</name>
    <dbReference type="NCBI Taxonomy" id="165716"/>
    <lineage>
        <taxon>Eukaryota</taxon>
        <taxon>Viridiplantae</taxon>
        <taxon>Streptophyta</taxon>
        <taxon>Embryophyta</taxon>
        <taxon>Tracheophyta</taxon>
        <taxon>Spermatophyta</taxon>
        <taxon>Magnoliopsida</taxon>
        <taxon>eudicotyledons</taxon>
        <taxon>Gunneridae</taxon>
        <taxon>Pentapetalae</taxon>
        <taxon>asterids</taxon>
        <taxon>Ericales</taxon>
        <taxon>Actinidiaceae</taxon>
        <taxon>Actinidia</taxon>
    </lineage>
</organism>
<evidence type="ECO:0000256" key="8">
    <source>
        <dbReference type="ARBA" id="ARBA00022967"/>
    </source>
</evidence>
<feature type="domain" description="ATPase F1/V1/A1 complex alpha/beta subunit nucleotide-binding" evidence="18">
    <location>
        <begin position="409"/>
        <end position="449"/>
    </location>
</feature>
<evidence type="ECO:0000256" key="10">
    <source>
        <dbReference type="ARBA" id="ARBA00023136"/>
    </source>
</evidence>
<keyword evidence="4" id="KW-0813">Transport</keyword>
<evidence type="ECO:0000256" key="15">
    <source>
        <dbReference type="ARBA" id="ARBA00042742"/>
    </source>
</evidence>
<evidence type="ECO:0000313" key="20">
    <source>
        <dbReference type="Proteomes" id="UP000585474"/>
    </source>
</evidence>
<comment type="similarity">
    <text evidence="2">Belongs to the ATPase alpha/beta chains family.</text>
</comment>
<keyword evidence="10" id="KW-0472">Membrane</keyword>
<evidence type="ECO:0000259" key="18">
    <source>
        <dbReference type="Pfam" id="PF00006"/>
    </source>
</evidence>
<gene>
    <name evidence="19" type="ORF">Acr_20g0008300</name>
</gene>
<evidence type="ECO:0000256" key="16">
    <source>
        <dbReference type="ARBA" id="ARBA00048383"/>
    </source>
</evidence>
<keyword evidence="9" id="KW-0406">Ion transport</keyword>
<feature type="region of interest" description="Disordered" evidence="17">
    <location>
        <begin position="1"/>
        <end position="32"/>
    </location>
</feature>
<dbReference type="InterPro" id="IPR020003">
    <property type="entry name" value="ATPase_a/bsu_AS"/>
</dbReference>
<keyword evidence="20" id="KW-1185">Reference proteome</keyword>
<evidence type="ECO:0000256" key="3">
    <source>
        <dbReference type="ARBA" id="ARBA00012473"/>
    </source>
</evidence>
<keyword evidence="6" id="KW-0375">Hydrogen ion transport</keyword>
<comment type="function">
    <text evidence="13">Produces ATP from ADP in the presence of a proton gradient across the membrane. The catalytic sites are hosted primarily by the beta subunits.</text>
</comment>
<accession>A0A7J0GE72</accession>
<dbReference type="Proteomes" id="UP000585474">
    <property type="component" value="Unassembled WGS sequence"/>
</dbReference>
<dbReference type="GO" id="GO:0042776">
    <property type="term" value="P:proton motive force-driven mitochondrial ATP synthesis"/>
    <property type="evidence" value="ECO:0007669"/>
    <property type="project" value="TreeGrafter"/>
</dbReference>
<keyword evidence="8" id="KW-1278">Translocase</keyword>
<dbReference type="AlphaFoldDB" id="A0A7J0GE72"/>
<name>A0A7J0GE72_9ERIC</name>
<comment type="subcellular location">
    <subcellularLocation>
        <location evidence="1">Membrane</location>
    </subcellularLocation>
</comment>
<evidence type="ECO:0000256" key="2">
    <source>
        <dbReference type="ARBA" id="ARBA00008936"/>
    </source>
</evidence>
<dbReference type="EMBL" id="BJWL01000020">
    <property type="protein sequence ID" value="GFZ09022.1"/>
    <property type="molecule type" value="Genomic_DNA"/>
</dbReference>
<reference evidence="19 20" key="1">
    <citation type="submission" date="2019-07" db="EMBL/GenBank/DDBJ databases">
        <title>De Novo Assembly of kiwifruit Actinidia rufa.</title>
        <authorList>
            <person name="Sugita-Konishi S."/>
            <person name="Sato K."/>
            <person name="Mori E."/>
            <person name="Abe Y."/>
            <person name="Kisaki G."/>
            <person name="Hamano K."/>
            <person name="Suezawa K."/>
            <person name="Otani M."/>
            <person name="Fukuda T."/>
            <person name="Manabe T."/>
            <person name="Gomi K."/>
            <person name="Tabuchi M."/>
            <person name="Akimitsu K."/>
            <person name="Kataoka I."/>
        </authorList>
    </citation>
    <scope>NUCLEOTIDE SEQUENCE [LARGE SCALE GENOMIC DNA]</scope>
    <source>
        <strain evidence="20">cv. Fuchu</strain>
    </source>
</reference>
<evidence type="ECO:0000256" key="12">
    <source>
        <dbReference type="ARBA" id="ARBA00023310"/>
    </source>
</evidence>
<dbReference type="OrthoDB" id="1693686at2759"/>
<evidence type="ECO:0000256" key="14">
    <source>
        <dbReference type="ARBA" id="ARBA00042624"/>
    </source>
</evidence>
<evidence type="ECO:0000256" key="13">
    <source>
        <dbReference type="ARBA" id="ARBA00037290"/>
    </source>
</evidence>
<dbReference type="GO" id="GO:0005739">
    <property type="term" value="C:mitochondrion"/>
    <property type="evidence" value="ECO:0007669"/>
    <property type="project" value="GOC"/>
</dbReference>
<evidence type="ECO:0000256" key="7">
    <source>
        <dbReference type="ARBA" id="ARBA00022840"/>
    </source>
</evidence>
<feature type="compositionally biased region" description="Acidic residues" evidence="17">
    <location>
        <begin position="1"/>
        <end position="11"/>
    </location>
</feature>
<evidence type="ECO:0000313" key="19">
    <source>
        <dbReference type="EMBL" id="GFZ09022.1"/>
    </source>
</evidence>
<keyword evidence="5" id="KW-0547">Nucleotide-binding</keyword>
<dbReference type="Pfam" id="PF00006">
    <property type="entry name" value="ATP-synt_ab"/>
    <property type="match status" value="2"/>
</dbReference>
<dbReference type="EC" id="7.1.2.2" evidence="3"/>
<dbReference type="PANTHER" id="PTHR15184:SF71">
    <property type="entry name" value="ATP SYNTHASE SUBUNIT BETA, MITOCHONDRIAL"/>
    <property type="match status" value="1"/>
</dbReference>
<dbReference type="InterPro" id="IPR027417">
    <property type="entry name" value="P-loop_NTPase"/>
</dbReference>
<sequence>MVMEALQEDTGEGNMQCTSHPYKSHQNPDPSQARIELKRSKSTTTPRRGVHFVGVDEGDDEFGPRKRGFWSFLYASKHASVRKIEKPNNEICYSSSVGAFGQRSREAQKREEFVVVEENDESPNQASFDRKVSRSRSVGCGSRSFSGDFFERNLNWVWGLHSPASRVPERRQAQVGGGRRRWGFRLSGPDGIESRAAGSTSRGCDVWCGEPSSLLQERAAMRLAAEVELDDRVLLRSRAKTGLKLRRGDSVPAHWWVRTLDENEVARMLFRKGPPKGRRTSVLLDRVNLGAVLSVMLSEKLWLLAEGVGERTREGNDLYKEMKESGVINEQNIAESKVALVYGQMNEPPGARMRVGLTALTMAEYFRDVNKQDVLLFIDNIFRFVQAGSEVSALLGRMPSAVGYQPTLNDLTDPAPATTFAHLDATTVLSRGLAAKGIYPAVDPLDSTSTMLQPRILSSFLPKNTSSYLKQATAPESAAPTSLANGHISDYESSIRVGSWSERNRQKKVKQRKEAKGWAGLIRRALRVSRSPVKMKGTKGQRVTWDTTESGRREDVKMKMLQLRRRESSRDRESSMLSLPFFLVELDGLINKTYLPSFSGRGGQAVKSELKIRSQSGPRRKKEGFICSKPLKKQQQLRSQCQFCPVGSVLEVQSVVKLGIKVFHRRTGLCVARPRLRYFIKIKKVLRLGITPLLCSRLPSLWPYKAAAILPAAPASKATGADGAAYAYGCASLNVLLLVLEHTASGLDIPFRFSARMLLITYGNMEHTMA</sequence>
<dbReference type="GO" id="GO:0046933">
    <property type="term" value="F:proton-transporting ATP synthase activity, rotational mechanism"/>
    <property type="evidence" value="ECO:0007669"/>
    <property type="project" value="TreeGrafter"/>
</dbReference>
<feature type="compositionally biased region" description="Polar residues" evidence="17">
    <location>
        <begin position="13"/>
        <end position="30"/>
    </location>
</feature>
<evidence type="ECO:0000256" key="11">
    <source>
        <dbReference type="ARBA" id="ARBA00023196"/>
    </source>
</evidence>
<dbReference type="InterPro" id="IPR000194">
    <property type="entry name" value="ATPase_F1/V1/A1_a/bsu_nucl-bd"/>
</dbReference>
<dbReference type="GO" id="GO:0005524">
    <property type="term" value="F:ATP binding"/>
    <property type="evidence" value="ECO:0007669"/>
    <property type="project" value="UniProtKB-KW"/>
</dbReference>
<evidence type="ECO:0000256" key="6">
    <source>
        <dbReference type="ARBA" id="ARBA00022781"/>
    </source>
</evidence>
<keyword evidence="7" id="KW-0067">ATP-binding</keyword>
<keyword evidence="12" id="KW-0066">ATP synthesis</keyword>
<dbReference type="InterPro" id="IPR050053">
    <property type="entry name" value="ATPase_alpha/beta_chains"/>
</dbReference>
<dbReference type="SUPFAM" id="SSF52540">
    <property type="entry name" value="P-loop containing nucleoside triphosphate hydrolases"/>
    <property type="match status" value="1"/>
</dbReference>
<comment type="caution">
    <text evidence="19">The sequence shown here is derived from an EMBL/GenBank/DDBJ whole genome shotgun (WGS) entry which is preliminary data.</text>
</comment>
<dbReference type="GO" id="GO:0009535">
    <property type="term" value="C:chloroplast thylakoid membrane"/>
    <property type="evidence" value="ECO:0007669"/>
    <property type="project" value="TreeGrafter"/>
</dbReference>
<dbReference type="Gene3D" id="3.40.50.12240">
    <property type="match status" value="2"/>
</dbReference>
<evidence type="ECO:0000256" key="4">
    <source>
        <dbReference type="ARBA" id="ARBA00022448"/>
    </source>
</evidence>
<keyword evidence="11" id="KW-0139">CF(1)</keyword>
<evidence type="ECO:0000256" key="1">
    <source>
        <dbReference type="ARBA" id="ARBA00004370"/>
    </source>
</evidence>
<evidence type="ECO:0000256" key="9">
    <source>
        <dbReference type="ARBA" id="ARBA00023065"/>
    </source>
</evidence>
<feature type="domain" description="ATPase F1/V1/A1 complex alpha/beta subunit nucleotide-binding" evidence="18">
    <location>
        <begin position="304"/>
        <end position="408"/>
    </location>
</feature>
<comment type="catalytic activity">
    <reaction evidence="16">
        <text>ATP + H2O + 4 H(+)(in) = ADP + phosphate + 5 H(+)(out)</text>
        <dbReference type="Rhea" id="RHEA:57720"/>
        <dbReference type="ChEBI" id="CHEBI:15377"/>
        <dbReference type="ChEBI" id="CHEBI:15378"/>
        <dbReference type="ChEBI" id="CHEBI:30616"/>
        <dbReference type="ChEBI" id="CHEBI:43474"/>
        <dbReference type="ChEBI" id="CHEBI:456216"/>
        <dbReference type="EC" id="7.1.2.2"/>
    </reaction>
</comment>